<evidence type="ECO:0000313" key="3">
    <source>
        <dbReference type="Proteomes" id="UP000299102"/>
    </source>
</evidence>
<gene>
    <name evidence="2" type="primary">RTase</name>
    <name evidence="2" type="ORF">EVAR_3496_1</name>
</gene>
<feature type="region of interest" description="Disordered" evidence="1">
    <location>
        <begin position="72"/>
        <end position="117"/>
    </location>
</feature>
<accession>A0A4C1SV29</accession>
<keyword evidence="3" id="KW-1185">Reference proteome</keyword>
<reference evidence="2 3" key="1">
    <citation type="journal article" date="2019" name="Commun. Biol.">
        <title>The bagworm genome reveals a unique fibroin gene that provides high tensile strength.</title>
        <authorList>
            <person name="Kono N."/>
            <person name="Nakamura H."/>
            <person name="Ohtoshi R."/>
            <person name="Tomita M."/>
            <person name="Numata K."/>
            <person name="Arakawa K."/>
        </authorList>
    </citation>
    <scope>NUCLEOTIDE SEQUENCE [LARGE SCALE GENOMIC DNA]</scope>
</reference>
<dbReference type="Proteomes" id="UP000299102">
    <property type="component" value="Unassembled WGS sequence"/>
</dbReference>
<evidence type="ECO:0000313" key="2">
    <source>
        <dbReference type="EMBL" id="GBP05197.1"/>
    </source>
</evidence>
<feature type="compositionally biased region" description="Basic and acidic residues" evidence="1">
    <location>
        <begin position="72"/>
        <end position="92"/>
    </location>
</feature>
<proteinExistence type="predicted"/>
<protein>
    <submittedName>
        <fullName evidence="2">Probable RNA-directed DNA polymerase from transposon BS</fullName>
    </submittedName>
</protein>
<dbReference type="EMBL" id="BGZK01000016">
    <property type="protein sequence ID" value="GBP05197.1"/>
    <property type="molecule type" value="Genomic_DNA"/>
</dbReference>
<organism evidence="2 3">
    <name type="scientific">Eumeta variegata</name>
    <name type="common">Bagworm moth</name>
    <name type="synonym">Eumeta japonica</name>
    <dbReference type="NCBI Taxonomy" id="151549"/>
    <lineage>
        <taxon>Eukaryota</taxon>
        <taxon>Metazoa</taxon>
        <taxon>Ecdysozoa</taxon>
        <taxon>Arthropoda</taxon>
        <taxon>Hexapoda</taxon>
        <taxon>Insecta</taxon>
        <taxon>Pterygota</taxon>
        <taxon>Neoptera</taxon>
        <taxon>Endopterygota</taxon>
        <taxon>Lepidoptera</taxon>
        <taxon>Glossata</taxon>
        <taxon>Ditrysia</taxon>
        <taxon>Tineoidea</taxon>
        <taxon>Psychidae</taxon>
        <taxon>Oiketicinae</taxon>
        <taxon>Eumeta</taxon>
    </lineage>
</organism>
<dbReference type="GO" id="GO:0003964">
    <property type="term" value="F:RNA-directed DNA polymerase activity"/>
    <property type="evidence" value="ECO:0007669"/>
    <property type="project" value="UniProtKB-KW"/>
</dbReference>
<evidence type="ECO:0000256" key="1">
    <source>
        <dbReference type="SAM" id="MobiDB-lite"/>
    </source>
</evidence>
<sequence length="117" mass="12910">MSVRNKRSIYTMCIRPVTTYACPAYATPTALNDLQIIQNNFSGRATDAQWYFKNSVLHRDLELLPHTSTVRTREGCHPEVPTRVETSRDSLCRGDPSGPPVGESLADGISMSIGGVR</sequence>
<name>A0A4C1SV29_EUMVA</name>
<keyword evidence="2" id="KW-0548">Nucleotidyltransferase</keyword>
<dbReference type="AlphaFoldDB" id="A0A4C1SV29"/>
<comment type="caution">
    <text evidence="2">The sequence shown here is derived from an EMBL/GenBank/DDBJ whole genome shotgun (WGS) entry which is preliminary data.</text>
</comment>
<dbReference type="OrthoDB" id="10050074at2759"/>
<keyword evidence="2" id="KW-0808">Transferase</keyword>
<keyword evidence="2" id="KW-0695">RNA-directed DNA polymerase</keyword>